<sequence>MKLLYVGQLNKERYRWVKMVVVKNMNVDSITEGVADAAKGGSAESTHCRCMNEGSEMVHEAVGVELAVQGRLEFV</sequence>
<dbReference type="AlphaFoldDB" id="A0A4Y7IF10"/>
<dbReference type="EMBL" id="CM010715">
    <property type="protein sequence ID" value="RZC46636.1"/>
    <property type="molecule type" value="Genomic_DNA"/>
</dbReference>
<gene>
    <name evidence="1" type="ORF">C5167_039590</name>
</gene>
<dbReference type="Gramene" id="RZC46636">
    <property type="protein sequence ID" value="RZC46636"/>
    <property type="gene ID" value="C5167_039590"/>
</dbReference>
<protein>
    <submittedName>
        <fullName evidence="1">Uncharacterized protein</fullName>
    </submittedName>
</protein>
<keyword evidence="2" id="KW-1185">Reference proteome</keyword>
<accession>A0A4Y7IF10</accession>
<organism evidence="1 2">
    <name type="scientific">Papaver somniferum</name>
    <name type="common">Opium poppy</name>
    <dbReference type="NCBI Taxonomy" id="3469"/>
    <lineage>
        <taxon>Eukaryota</taxon>
        <taxon>Viridiplantae</taxon>
        <taxon>Streptophyta</taxon>
        <taxon>Embryophyta</taxon>
        <taxon>Tracheophyta</taxon>
        <taxon>Spermatophyta</taxon>
        <taxon>Magnoliopsida</taxon>
        <taxon>Ranunculales</taxon>
        <taxon>Papaveraceae</taxon>
        <taxon>Papaveroideae</taxon>
        <taxon>Papaver</taxon>
    </lineage>
</organism>
<evidence type="ECO:0000313" key="2">
    <source>
        <dbReference type="Proteomes" id="UP000316621"/>
    </source>
</evidence>
<dbReference type="Proteomes" id="UP000316621">
    <property type="component" value="Chromosome 1"/>
</dbReference>
<proteinExistence type="predicted"/>
<reference evidence="1 2" key="1">
    <citation type="journal article" date="2018" name="Science">
        <title>The opium poppy genome and morphinan production.</title>
        <authorList>
            <person name="Guo L."/>
            <person name="Winzer T."/>
            <person name="Yang X."/>
            <person name="Li Y."/>
            <person name="Ning Z."/>
            <person name="He Z."/>
            <person name="Teodor R."/>
            <person name="Lu Y."/>
            <person name="Bowser T.A."/>
            <person name="Graham I.A."/>
            <person name="Ye K."/>
        </authorList>
    </citation>
    <scope>NUCLEOTIDE SEQUENCE [LARGE SCALE GENOMIC DNA]</scope>
    <source>
        <strain evidence="2">cv. HN1</strain>
        <tissue evidence="1">Leaves</tissue>
    </source>
</reference>
<evidence type="ECO:0000313" key="1">
    <source>
        <dbReference type="EMBL" id="RZC46636.1"/>
    </source>
</evidence>
<name>A0A4Y7IF10_PAPSO</name>